<dbReference type="Pfam" id="PF00188">
    <property type="entry name" value="CAP"/>
    <property type="match status" value="1"/>
</dbReference>
<dbReference type="EMBL" id="BOML01000019">
    <property type="protein sequence ID" value="GIE00928.1"/>
    <property type="molecule type" value="Genomic_DNA"/>
</dbReference>
<gene>
    <name evidence="3" type="ORF">Adu01nite_22780</name>
</gene>
<dbReference type="SUPFAM" id="SSF55797">
    <property type="entry name" value="PR-1-like"/>
    <property type="match status" value="1"/>
</dbReference>
<accession>A0ABQ3YTP1</accession>
<organism evidence="3 4">
    <name type="scientific">Paractinoplanes durhamensis</name>
    <dbReference type="NCBI Taxonomy" id="113563"/>
    <lineage>
        <taxon>Bacteria</taxon>
        <taxon>Bacillati</taxon>
        <taxon>Actinomycetota</taxon>
        <taxon>Actinomycetes</taxon>
        <taxon>Micromonosporales</taxon>
        <taxon>Micromonosporaceae</taxon>
        <taxon>Paractinoplanes</taxon>
    </lineage>
</organism>
<reference evidence="3 4" key="1">
    <citation type="submission" date="2021-01" db="EMBL/GenBank/DDBJ databases">
        <title>Whole genome shotgun sequence of Actinoplanes durhamensis NBRC 14914.</title>
        <authorList>
            <person name="Komaki H."/>
            <person name="Tamura T."/>
        </authorList>
    </citation>
    <scope>NUCLEOTIDE SEQUENCE [LARGE SCALE GENOMIC DNA]</scope>
    <source>
        <strain evidence="3 4">NBRC 14914</strain>
    </source>
</reference>
<name>A0ABQ3YTP1_9ACTN</name>
<sequence length="274" mass="29767">MAATTAGASETPDMPGFSGFMPDFRGWSPSNDDSATDDSADSVDFVGDTGDTLTFDDSTATGDGSDVGDSDGVRGNSDAADDDAEPDRDTSGDRRGVLAAQQRPAQPKLIQQRPAAQKQVQDLAGGLLATAREDVTRADVSSNPNARMQQQVLALVNQNRRRGGCDSLSVDRRLIEAANEHAADMARRDYFAHESPNGDGSGDRMREAGYQWKRYGENIARNVHSPYEVVDGWMHSPAHRENIMDCRLNQMGVGLAIDRDHTTYWVQDFATPQD</sequence>
<proteinExistence type="predicted"/>
<keyword evidence="4" id="KW-1185">Reference proteome</keyword>
<feature type="region of interest" description="Disordered" evidence="1">
    <location>
        <begin position="1"/>
        <end position="118"/>
    </location>
</feature>
<comment type="caution">
    <text evidence="3">The sequence shown here is derived from an EMBL/GenBank/DDBJ whole genome shotgun (WGS) entry which is preliminary data.</text>
</comment>
<evidence type="ECO:0000259" key="2">
    <source>
        <dbReference type="Pfam" id="PF00188"/>
    </source>
</evidence>
<evidence type="ECO:0000313" key="3">
    <source>
        <dbReference type="EMBL" id="GIE00928.1"/>
    </source>
</evidence>
<dbReference type="CDD" id="cd05379">
    <property type="entry name" value="CAP_bacterial"/>
    <property type="match status" value="1"/>
</dbReference>
<evidence type="ECO:0000256" key="1">
    <source>
        <dbReference type="SAM" id="MobiDB-lite"/>
    </source>
</evidence>
<dbReference type="InterPro" id="IPR014044">
    <property type="entry name" value="CAP_dom"/>
</dbReference>
<feature type="domain" description="SCP" evidence="2">
    <location>
        <begin position="153"/>
        <end position="269"/>
    </location>
</feature>
<dbReference type="PANTHER" id="PTHR31157:SF1">
    <property type="entry name" value="SCP DOMAIN-CONTAINING PROTEIN"/>
    <property type="match status" value="1"/>
</dbReference>
<feature type="compositionally biased region" description="Basic and acidic residues" evidence="1">
    <location>
        <begin position="87"/>
        <end position="96"/>
    </location>
</feature>
<dbReference type="Proteomes" id="UP000637628">
    <property type="component" value="Unassembled WGS sequence"/>
</dbReference>
<evidence type="ECO:0000313" key="4">
    <source>
        <dbReference type="Proteomes" id="UP000637628"/>
    </source>
</evidence>
<dbReference type="Gene3D" id="3.40.33.10">
    <property type="entry name" value="CAP"/>
    <property type="match status" value="1"/>
</dbReference>
<dbReference type="InterPro" id="IPR035940">
    <property type="entry name" value="CAP_sf"/>
</dbReference>
<protein>
    <recommendedName>
        <fullName evidence="2">SCP domain-containing protein</fullName>
    </recommendedName>
</protein>
<dbReference type="PANTHER" id="PTHR31157">
    <property type="entry name" value="SCP DOMAIN-CONTAINING PROTEIN"/>
    <property type="match status" value="1"/>
</dbReference>